<keyword evidence="3" id="KW-1185">Reference proteome</keyword>
<dbReference type="OrthoDB" id="101614at2759"/>
<evidence type="ECO:0000313" key="3">
    <source>
        <dbReference type="Proteomes" id="UP000479710"/>
    </source>
</evidence>
<dbReference type="EMBL" id="SPHZ02000006">
    <property type="protein sequence ID" value="KAF0911155.1"/>
    <property type="molecule type" value="Genomic_DNA"/>
</dbReference>
<proteinExistence type="predicted"/>
<evidence type="ECO:0000256" key="1">
    <source>
        <dbReference type="SAM" id="MobiDB-lite"/>
    </source>
</evidence>
<evidence type="ECO:0000313" key="2">
    <source>
        <dbReference type="EMBL" id="KAF0911155.1"/>
    </source>
</evidence>
<name>A0A6G1DEA4_9ORYZ</name>
<comment type="caution">
    <text evidence="2">The sequence shown here is derived from an EMBL/GenBank/DDBJ whole genome shotgun (WGS) entry which is preliminary data.</text>
</comment>
<reference evidence="2 3" key="1">
    <citation type="submission" date="2019-11" db="EMBL/GenBank/DDBJ databases">
        <title>Whole genome sequence of Oryza granulata.</title>
        <authorList>
            <person name="Li W."/>
        </authorList>
    </citation>
    <scope>NUCLEOTIDE SEQUENCE [LARGE SCALE GENOMIC DNA]</scope>
    <source>
        <strain evidence="3">cv. Menghai</strain>
        <tissue evidence="2">Leaf</tissue>
    </source>
</reference>
<accession>A0A6G1DEA4</accession>
<organism evidence="2 3">
    <name type="scientific">Oryza meyeriana var. granulata</name>
    <dbReference type="NCBI Taxonomy" id="110450"/>
    <lineage>
        <taxon>Eukaryota</taxon>
        <taxon>Viridiplantae</taxon>
        <taxon>Streptophyta</taxon>
        <taxon>Embryophyta</taxon>
        <taxon>Tracheophyta</taxon>
        <taxon>Spermatophyta</taxon>
        <taxon>Magnoliopsida</taxon>
        <taxon>Liliopsida</taxon>
        <taxon>Poales</taxon>
        <taxon>Poaceae</taxon>
        <taxon>BOP clade</taxon>
        <taxon>Oryzoideae</taxon>
        <taxon>Oryzeae</taxon>
        <taxon>Oryzinae</taxon>
        <taxon>Oryza</taxon>
        <taxon>Oryza meyeriana</taxon>
    </lineage>
</organism>
<protein>
    <submittedName>
        <fullName evidence="2">Uncharacterized protein</fullName>
    </submittedName>
</protein>
<dbReference type="InterPro" id="IPR036397">
    <property type="entry name" value="RNaseH_sf"/>
</dbReference>
<dbReference type="Proteomes" id="UP000479710">
    <property type="component" value="Unassembled WGS sequence"/>
</dbReference>
<feature type="region of interest" description="Disordered" evidence="1">
    <location>
        <begin position="90"/>
        <end position="111"/>
    </location>
</feature>
<sequence length="111" mass="12026">MAHTPPSALYITYLKCWVAVGQIDKSFQARHPELVKYLVAFRKAEAHFKGISVRSIPRSEIADVDALAKVAANNEPQPMHVLYEVLHGSGAQDTDPDAASAPVTAITTTPD</sequence>
<dbReference type="AlphaFoldDB" id="A0A6G1DEA4"/>
<dbReference type="GO" id="GO:0003676">
    <property type="term" value="F:nucleic acid binding"/>
    <property type="evidence" value="ECO:0007669"/>
    <property type="project" value="InterPro"/>
</dbReference>
<dbReference type="Gene3D" id="3.30.420.10">
    <property type="entry name" value="Ribonuclease H-like superfamily/Ribonuclease H"/>
    <property type="match status" value="1"/>
</dbReference>
<gene>
    <name evidence="2" type="ORF">E2562_007933</name>
</gene>